<dbReference type="PANTHER" id="PTHR33237">
    <property type="entry name" value="F2P16.13 PROTEIN-RELATED"/>
    <property type="match status" value="1"/>
</dbReference>
<sequence>MQKTSNDRTNVRNNNWGKIGSIFSCAFNSNKFPRTYSKVQRNYDIDQQDGLAVTEAKILTRDVFDGIGDQSPLSKSYSFKKLLEIEDHKQKRPIKENNPNNRQPRKVRKPLKISVSLSRLFHKRANSAGGCQNKSDATRVDNIADGVIVKRADTRSLATVPSTGNISDNVSLPRVPSRILTCRRNLKMSRPLMKTTSRQSNEGKSSDREEKDGEELCKKRILMGEKCRPLSYSGKLEYDRDGILLPHVMP</sequence>
<evidence type="ECO:0000313" key="2">
    <source>
        <dbReference type="EMBL" id="OAY42364.1"/>
    </source>
</evidence>
<protein>
    <submittedName>
        <fullName evidence="2">Uncharacterized protein</fullName>
    </submittedName>
</protein>
<reference evidence="2" key="1">
    <citation type="submission" date="2016-02" db="EMBL/GenBank/DDBJ databases">
        <title>WGS assembly of Manihot esculenta.</title>
        <authorList>
            <person name="Bredeson J.V."/>
            <person name="Prochnik S.E."/>
            <person name="Lyons J.B."/>
            <person name="Schmutz J."/>
            <person name="Grimwood J."/>
            <person name="Vrebalov J."/>
            <person name="Bart R.S."/>
            <person name="Amuge T."/>
            <person name="Ferguson M.E."/>
            <person name="Green R."/>
            <person name="Putnam N."/>
            <person name="Stites J."/>
            <person name="Rounsley S."/>
            <person name="Rokhsar D.S."/>
        </authorList>
    </citation>
    <scope>NUCLEOTIDE SEQUENCE [LARGE SCALE GENOMIC DNA]</scope>
    <source>
        <tissue evidence="2">Leaf</tissue>
    </source>
</reference>
<feature type="region of interest" description="Disordered" evidence="1">
    <location>
        <begin position="186"/>
        <end position="213"/>
    </location>
</feature>
<name>A0A2C9VBL0_MANES</name>
<dbReference type="EMBL" id="CM004395">
    <property type="protein sequence ID" value="OAY42364.1"/>
    <property type="molecule type" value="Genomic_DNA"/>
</dbReference>
<evidence type="ECO:0000256" key="1">
    <source>
        <dbReference type="SAM" id="MobiDB-lite"/>
    </source>
</evidence>
<feature type="compositionally biased region" description="Basic and acidic residues" evidence="1">
    <location>
        <begin position="204"/>
        <end position="213"/>
    </location>
</feature>
<feature type="region of interest" description="Disordered" evidence="1">
    <location>
        <begin position="88"/>
        <end position="109"/>
    </location>
</feature>
<organism evidence="2">
    <name type="scientific">Manihot esculenta</name>
    <name type="common">Cassava</name>
    <name type="synonym">Jatropha manihot</name>
    <dbReference type="NCBI Taxonomy" id="3983"/>
    <lineage>
        <taxon>Eukaryota</taxon>
        <taxon>Viridiplantae</taxon>
        <taxon>Streptophyta</taxon>
        <taxon>Embryophyta</taxon>
        <taxon>Tracheophyta</taxon>
        <taxon>Spermatophyta</taxon>
        <taxon>Magnoliopsida</taxon>
        <taxon>eudicotyledons</taxon>
        <taxon>Gunneridae</taxon>
        <taxon>Pentapetalae</taxon>
        <taxon>rosids</taxon>
        <taxon>fabids</taxon>
        <taxon>Malpighiales</taxon>
        <taxon>Euphorbiaceae</taxon>
        <taxon>Crotonoideae</taxon>
        <taxon>Manihoteae</taxon>
        <taxon>Manihot</taxon>
    </lineage>
</organism>
<proteinExistence type="predicted"/>
<dbReference type="AlphaFoldDB" id="A0A2C9VBL0"/>
<feature type="compositionally biased region" description="Polar residues" evidence="1">
    <location>
        <begin position="194"/>
        <end position="203"/>
    </location>
</feature>
<accession>A0A2C9VBL0</accession>
<dbReference type="PANTHER" id="PTHR33237:SF39">
    <property type="match status" value="1"/>
</dbReference>
<gene>
    <name evidence="2" type="ORF">MANES_09G174200</name>
</gene>